<dbReference type="Pfam" id="PF12705">
    <property type="entry name" value="PDDEXK_1"/>
    <property type="match status" value="1"/>
</dbReference>
<keyword evidence="2" id="KW-0067">ATP-binding</keyword>
<reference evidence="6 7" key="1">
    <citation type="submission" date="2021-01" db="EMBL/GenBank/DDBJ databases">
        <title>Whole genome shotgun sequence of Planobispora longispora NBRC 13918.</title>
        <authorList>
            <person name="Komaki H."/>
            <person name="Tamura T."/>
        </authorList>
    </citation>
    <scope>NUCLEOTIDE SEQUENCE [LARGE SCALE GENOMIC DNA]</scope>
    <source>
        <strain evidence="6 7">NBRC 13918</strain>
    </source>
</reference>
<evidence type="ECO:0000313" key="7">
    <source>
        <dbReference type="Proteomes" id="UP000616724"/>
    </source>
</evidence>
<keyword evidence="2" id="KW-0347">Helicase</keyword>
<keyword evidence="2" id="KW-0547">Nucleotide-binding</keyword>
<accession>A0A8J3RNL7</accession>
<dbReference type="InterPro" id="IPR038726">
    <property type="entry name" value="PDDEXK_AddAB-type"/>
</dbReference>
<dbReference type="Gene3D" id="3.90.320.10">
    <property type="match status" value="1"/>
</dbReference>
<sequence>MDQLPLEGMPRRLYACTPSKLNTWLDCPRRYRFTYLDRPAPQRGPRWAHNSVGVSVHNALAAWWREPYDRRSPEMAGVLLGNGWIGDGFRDAEQSSAWRGRAREMVTGYTATLDPSAEPVGVERTVATRTSVIALSGRVDRLDQRGEELVVVDYKTGRRPLTADDARTSLALAVYAIASSRMLRRPCRKVELHHLPTREIVEWEHTDESLARHLSRAEEIAIEAAEADERYRAWAGSASSAGSADSGAAGARRQGSRTAGGPGSRATGPGGAVQTPPEVPPEIDALFPPNTGPLCSWCDFRRHCPDGQAAAPDKAPWDGLAD</sequence>
<gene>
    <name evidence="6" type="ORF">Plo01_38500</name>
</gene>
<evidence type="ECO:0000313" key="6">
    <source>
        <dbReference type="EMBL" id="GIH77421.1"/>
    </source>
</evidence>
<evidence type="ECO:0000256" key="2">
    <source>
        <dbReference type="ARBA" id="ARBA00022806"/>
    </source>
</evidence>
<proteinExistence type="predicted"/>
<dbReference type="GO" id="GO:0004386">
    <property type="term" value="F:helicase activity"/>
    <property type="evidence" value="ECO:0007669"/>
    <property type="project" value="UniProtKB-KW"/>
</dbReference>
<protein>
    <recommendedName>
        <fullName evidence="5">PD-(D/E)XK endonuclease-like domain-containing protein</fullName>
    </recommendedName>
</protein>
<dbReference type="Proteomes" id="UP000616724">
    <property type="component" value="Unassembled WGS sequence"/>
</dbReference>
<feature type="domain" description="PD-(D/E)XK endonuclease-like" evidence="5">
    <location>
        <begin position="17"/>
        <end position="197"/>
    </location>
</feature>
<organism evidence="6 7">
    <name type="scientific">Planobispora longispora</name>
    <dbReference type="NCBI Taxonomy" id="28887"/>
    <lineage>
        <taxon>Bacteria</taxon>
        <taxon>Bacillati</taxon>
        <taxon>Actinomycetota</taxon>
        <taxon>Actinomycetes</taxon>
        <taxon>Streptosporangiales</taxon>
        <taxon>Streptosporangiaceae</taxon>
        <taxon>Planobispora</taxon>
    </lineage>
</organism>
<evidence type="ECO:0000259" key="5">
    <source>
        <dbReference type="Pfam" id="PF12705"/>
    </source>
</evidence>
<dbReference type="AlphaFoldDB" id="A0A8J3RNL7"/>
<dbReference type="EMBL" id="BOOH01000029">
    <property type="protein sequence ID" value="GIH77421.1"/>
    <property type="molecule type" value="Genomic_DNA"/>
</dbReference>
<keyword evidence="7" id="KW-1185">Reference proteome</keyword>
<dbReference type="InterPro" id="IPR011604">
    <property type="entry name" value="PDDEXK-like_dom_sf"/>
</dbReference>
<keyword evidence="2" id="KW-0378">Hydrolase</keyword>
<feature type="compositionally biased region" description="Low complexity" evidence="4">
    <location>
        <begin position="238"/>
        <end position="257"/>
    </location>
</feature>
<evidence type="ECO:0000256" key="4">
    <source>
        <dbReference type="SAM" id="MobiDB-lite"/>
    </source>
</evidence>
<feature type="compositionally biased region" description="Gly residues" evidence="4">
    <location>
        <begin position="258"/>
        <end position="271"/>
    </location>
</feature>
<feature type="region of interest" description="Disordered" evidence="4">
    <location>
        <begin position="238"/>
        <end position="288"/>
    </location>
</feature>
<keyword evidence="3" id="KW-0234">DNA repair</keyword>
<comment type="caution">
    <text evidence="6">The sequence shown here is derived from an EMBL/GenBank/DDBJ whole genome shotgun (WGS) entry which is preliminary data.</text>
</comment>
<evidence type="ECO:0000256" key="3">
    <source>
        <dbReference type="ARBA" id="ARBA00023204"/>
    </source>
</evidence>
<dbReference type="RefSeq" id="WP_203891990.1">
    <property type="nucleotide sequence ID" value="NZ_BOOH01000029.1"/>
</dbReference>
<name>A0A8J3RNL7_9ACTN</name>
<dbReference type="GO" id="GO:0006281">
    <property type="term" value="P:DNA repair"/>
    <property type="evidence" value="ECO:0007669"/>
    <property type="project" value="UniProtKB-KW"/>
</dbReference>
<evidence type="ECO:0000256" key="1">
    <source>
        <dbReference type="ARBA" id="ARBA00022763"/>
    </source>
</evidence>
<keyword evidence="1" id="KW-0227">DNA damage</keyword>